<sequence>MINCPTKEGVRKPGLHCATAGTDGGMCPHVDLVYHDKETDRALIKCLYLRARSLG</sequence>
<reference evidence="1" key="1">
    <citation type="journal article" date="2014" name="Front. Microbiol.">
        <title>High frequency of phylogenetically diverse reductive dehalogenase-homologous genes in deep subseafloor sedimentary metagenomes.</title>
        <authorList>
            <person name="Kawai M."/>
            <person name="Futagami T."/>
            <person name="Toyoda A."/>
            <person name="Takaki Y."/>
            <person name="Nishi S."/>
            <person name="Hori S."/>
            <person name="Arai W."/>
            <person name="Tsubouchi T."/>
            <person name="Morono Y."/>
            <person name="Uchiyama I."/>
            <person name="Ito T."/>
            <person name="Fujiyama A."/>
            <person name="Inagaki F."/>
            <person name="Takami H."/>
        </authorList>
    </citation>
    <scope>NUCLEOTIDE SEQUENCE</scope>
    <source>
        <strain evidence="1">Expedition CK06-06</strain>
    </source>
</reference>
<dbReference type="AlphaFoldDB" id="X1I284"/>
<name>X1I284_9ZZZZ</name>
<accession>X1I284</accession>
<evidence type="ECO:0000313" key="1">
    <source>
        <dbReference type="EMBL" id="GAH60189.1"/>
    </source>
</evidence>
<dbReference type="EMBL" id="BARU01022751">
    <property type="protein sequence ID" value="GAH60189.1"/>
    <property type="molecule type" value="Genomic_DNA"/>
</dbReference>
<gene>
    <name evidence="1" type="ORF">S03H2_37013</name>
</gene>
<protein>
    <submittedName>
        <fullName evidence="1">Uncharacterized protein</fullName>
    </submittedName>
</protein>
<proteinExistence type="predicted"/>
<organism evidence="1">
    <name type="scientific">marine sediment metagenome</name>
    <dbReference type="NCBI Taxonomy" id="412755"/>
    <lineage>
        <taxon>unclassified sequences</taxon>
        <taxon>metagenomes</taxon>
        <taxon>ecological metagenomes</taxon>
    </lineage>
</organism>
<comment type="caution">
    <text evidence="1">The sequence shown here is derived from an EMBL/GenBank/DDBJ whole genome shotgun (WGS) entry which is preliminary data.</text>
</comment>